<dbReference type="Proteomes" id="UP001190336">
    <property type="component" value="Chromosome"/>
</dbReference>
<evidence type="ECO:0000313" key="3">
    <source>
        <dbReference type="Proteomes" id="UP001190336"/>
    </source>
</evidence>
<dbReference type="Pfam" id="PF01814">
    <property type="entry name" value="Hemerythrin"/>
    <property type="match status" value="1"/>
</dbReference>
<keyword evidence="3" id="KW-1185">Reference proteome</keyword>
<evidence type="ECO:0000259" key="1">
    <source>
        <dbReference type="Pfam" id="PF01814"/>
    </source>
</evidence>
<dbReference type="RefSeq" id="WP_308473574.1">
    <property type="nucleotide sequence ID" value="NZ_OY726394.1"/>
</dbReference>
<proteinExistence type="predicted"/>
<protein>
    <submittedName>
        <fullName evidence="2">Hemerythrin domain-containing protein</fullName>
    </submittedName>
</protein>
<evidence type="ECO:0000313" key="2">
    <source>
        <dbReference type="EMBL" id="CAJ1502069.1"/>
    </source>
</evidence>
<sequence length="187" mass="20973">MAQTTLHNRADVVDFLTEQHQRSKALFDETLLAAGTEREESFVRLRRLLAVHETAEEAIVHPRAAHELDNGRTVIDARLIEEKHAKTALGELENVDVDSEFFTERLRELRDDVAEHADREEHDEFAYLQAELGDSELQLLERAVRLAEAIAPTRPHAGIEGALANAFVGPFASMVDRAHDAILGYDS</sequence>
<gene>
    <name evidence="2" type="ORF">MU0083_002841</name>
</gene>
<dbReference type="InterPro" id="IPR012312">
    <property type="entry name" value="Hemerythrin-like"/>
</dbReference>
<dbReference type="PANTHER" id="PTHR35585">
    <property type="entry name" value="HHE DOMAIN PROTEIN (AFU_ORTHOLOGUE AFUA_4G00730)"/>
    <property type="match status" value="1"/>
</dbReference>
<dbReference type="PANTHER" id="PTHR35585:SF1">
    <property type="entry name" value="HHE DOMAIN PROTEIN (AFU_ORTHOLOGUE AFUA_4G00730)"/>
    <property type="match status" value="1"/>
</dbReference>
<reference evidence="2 3" key="1">
    <citation type="submission" date="2023-08" db="EMBL/GenBank/DDBJ databases">
        <authorList>
            <person name="Folkvardsen B D."/>
            <person name="Norman A."/>
        </authorList>
    </citation>
    <scope>NUCLEOTIDE SEQUENCE [LARGE SCALE GENOMIC DNA]</scope>
    <source>
        <strain evidence="2 3">Mu0083</strain>
    </source>
</reference>
<accession>A0ABN9NB71</accession>
<name>A0ABN9NB71_9MYCO</name>
<feature type="domain" description="Hemerythrin-like" evidence="1">
    <location>
        <begin position="12"/>
        <end position="127"/>
    </location>
</feature>
<dbReference type="EMBL" id="OY726394">
    <property type="protein sequence ID" value="CAJ1502069.1"/>
    <property type="molecule type" value="Genomic_DNA"/>
</dbReference>
<organism evidence="2 3">
    <name type="scientific">[Mycobacterium] kokjensenii</name>
    <dbReference type="NCBI Taxonomy" id="3064287"/>
    <lineage>
        <taxon>Bacteria</taxon>
        <taxon>Bacillati</taxon>
        <taxon>Actinomycetota</taxon>
        <taxon>Actinomycetes</taxon>
        <taxon>Mycobacteriales</taxon>
        <taxon>Mycobacteriaceae</taxon>
        <taxon>Mycolicibacter</taxon>
    </lineage>
</organism>